<gene>
    <name evidence="2" type="ORF">RirG_046940</name>
</gene>
<proteinExistence type="predicted"/>
<sequence length="107" mass="12831">MAFHRNFLIIIMIIMLGFLIDKFQDTTTNNLNNLFLLETSQSQEDLFEIFERYFKQEQEQPSTELAVRPNYPVILSDVLYEMFSDEFLDQYWQKFAAAHHEPTPLIF</sequence>
<reference evidence="2 3" key="1">
    <citation type="submission" date="2014-02" db="EMBL/GenBank/DDBJ databases">
        <title>Single nucleus genome sequencing reveals high similarity among nuclei of an endomycorrhizal fungus.</title>
        <authorList>
            <person name="Lin K."/>
            <person name="Geurts R."/>
            <person name="Zhang Z."/>
            <person name="Limpens E."/>
            <person name="Saunders D.G."/>
            <person name="Mu D."/>
            <person name="Pang E."/>
            <person name="Cao H."/>
            <person name="Cha H."/>
            <person name="Lin T."/>
            <person name="Zhou Q."/>
            <person name="Shang Y."/>
            <person name="Li Y."/>
            <person name="Ivanov S."/>
            <person name="Sharma T."/>
            <person name="Velzen R.V."/>
            <person name="Ruijter N.D."/>
            <person name="Aanen D.K."/>
            <person name="Win J."/>
            <person name="Kamoun S."/>
            <person name="Bisseling T."/>
            <person name="Huang S."/>
        </authorList>
    </citation>
    <scope>NUCLEOTIDE SEQUENCE [LARGE SCALE GENOMIC DNA]</scope>
    <source>
        <strain evidence="3">DAOM197198w</strain>
    </source>
</reference>
<comment type="caution">
    <text evidence="2">The sequence shown here is derived from an EMBL/GenBank/DDBJ whole genome shotgun (WGS) entry which is preliminary data.</text>
</comment>
<dbReference type="HOGENOM" id="CLU_2360832_0_0_1"/>
<name>A0A015JZA2_RHIIW</name>
<protein>
    <submittedName>
        <fullName evidence="2">Uncharacterized protein</fullName>
    </submittedName>
</protein>
<feature type="chain" id="PRO_5001474560" evidence="1">
    <location>
        <begin position="23"/>
        <end position="107"/>
    </location>
</feature>
<feature type="signal peptide" evidence="1">
    <location>
        <begin position="1"/>
        <end position="22"/>
    </location>
</feature>
<evidence type="ECO:0000256" key="1">
    <source>
        <dbReference type="SAM" id="SignalP"/>
    </source>
</evidence>
<keyword evidence="1" id="KW-0732">Signal</keyword>
<accession>A0A015JZA2</accession>
<evidence type="ECO:0000313" key="3">
    <source>
        <dbReference type="Proteomes" id="UP000022910"/>
    </source>
</evidence>
<dbReference type="EMBL" id="JEMT01012687">
    <property type="protein sequence ID" value="EXX74882.1"/>
    <property type="molecule type" value="Genomic_DNA"/>
</dbReference>
<evidence type="ECO:0000313" key="2">
    <source>
        <dbReference type="EMBL" id="EXX74882.1"/>
    </source>
</evidence>
<dbReference type="Proteomes" id="UP000022910">
    <property type="component" value="Unassembled WGS sequence"/>
</dbReference>
<dbReference type="AlphaFoldDB" id="A0A015JZA2"/>
<organism evidence="2 3">
    <name type="scientific">Rhizophagus irregularis (strain DAOM 197198w)</name>
    <name type="common">Glomus intraradices</name>
    <dbReference type="NCBI Taxonomy" id="1432141"/>
    <lineage>
        <taxon>Eukaryota</taxon>
        <taxon>Fungi</taxon>
        <taxon>Fungi incertae sedis</taxon>
        <taxon>Mucoromycota</taxon>
        <taxon>Glomeromycotina</taxon>
        <taxon>Glomeromycetes</taxon>
        <taxon>Glomerales</taxon>
        <taxon>Glomeraceae</taxon>
        <taxon>Rhizophagus</taxon>
    </lineage>
</organism>
<keyword evidence="3" id="KW-1185">Reference proteome</keyword>
<dbReference type="OrthoDB" id="2401329at2759"/>